<evidence type="ECO:0000313" key="4">
    <source>
        <dbReference type="Proteomes" id="UP000193067"/>
    </source>
</evidence>
<evidence type="ECO:0000313" key="3">
    <source>
        <dbReference type="EMBL" id="OSC97301.1"/>
    </source>
</evidence>
<dbReference type="EMBL" id="KZ084153">
    <property type="protein sequence ID" value="OSC97301.1"/>
    <property type="molecule type" value="Genomic_DNA"/>
</dbReference>
<dbReference type="Gene3D" id="1.10.287.1490">
    <property type="match status" value="1"/>
</dbReference>
<reference evidence="3 4" key="1">
    <citation type="journal article" date="2015" name="Biotechnol. Biofuels">
        <title>Enhanced degradation of softwood versus hardwood by the white-rot fungus Pycnoporus coccineus.</title>
        <authorList>
            <person name="Couturier M."/>
            <person name="Navarro D."/>
            <person name="Chevret D."/>
            <person name="Henrissat B."/>
            <person name="Piumi F."/>
            <person name="Ruiz-Duenas F.J."/>
            <person name="Martinez A.T."/>
            <person name="Grigoriev I.V."/>
            <person name="Riley R."/>
            <person name="Lipzen A."/>
            <person name="Berrin J.G."/>
            <person name="Master E.R."/>
            <person name="Rosso M.N."/>
        </authorList>
    </citation>
    <scope>NUCLEOTIDE SEQUENCE [LARGE SCALE GENOMIC DNA]</scope>
    <source>
        <strain evidence="3 4">BRFM310</strain>
    </source>
</reference>
<dbReference type="AlphaFoldDB" id="A0A1Y2IBL3"/>
<proteinExistence type="predicted"/>
<gene>
    <name evidence="3" type="ORF">PYCCODRAFT_1419652</name>
</gene>
<organism evidence="3 4">
    <name type="scientific">Trametes coccinea (strain BRFM310)</name>
    <name type="common">Pycnoporus coccineus</name>
    <dbReference type="NCBI Taxonomy" id="1353009"/>
    <lineage>
        <taxon>Eukaryota</taxon>
        <taxon>Fungi</taxon>
        <taxon>Dikarya</taxon>
        <taxon>Basidiomycota</taxon>
        <taxon>Agaricomycotina</taxon>
        <taxon>Agaricomycetes</taxon>
        <taxon>Polyporales</taxon>
        <taxon>Polyporaceae</taxon>
        <taxon>Trametes</taxon>
    </lineage>
</organism>
<protein>
    <submittedName>
        <fullName evidence="3">Uncharacterized protein</fullName>
    </submittedName>
</protein>
<feature type="region of interest" description="Disordered" evidence="2">
    <location>
        <begin position="308"/>
        <end position="332"/>
    </location>
</feature>
<sequence length="565" mass="62247">MSTTTTSRHNAGARYAHVRDAAALISHLGGPPCSEDEIRWAADIPSGQRLLEWLAAQVAEDTLQMPDSVAKQPSRVSEPRQDVLKRASVSPIGLYREETDILQCLDAQHKAHSGVTAAGSDTLPLYDLPSRLSARAIAFEREDEALEIQATRLRHRLGQAKAAFKELKDTISAIKAEIQSLRSAKQEREQKLTDLSGEVDDVVGRAEHQATAILQAAERQDNDILPLKHEVASLERARVALSGAIQQLYNSLDDRYGSFPTADELQDHAAALSAKFAGLKGDSASVSDLAAAAYVEELERMTRQLERDPESLQHLTHLPPASSDAKGTRSPDMYPNVKVELERAGRLDRTALLRAQERGLNHAMEELRDRLLPRLQRCHDRLHAQASLAAEAESIISVLIEELEDVNDAIQDSARYVFSKSESPSEILEEAVTDTLKRLLRSRGDDGGRPTVLLSRADVEAELVSLAKRSTKSQEAEERWAAGLSRRLAELTRSHAPLLTATYQNSPMNTSAPFSPAALEVKVGQEARHRADDLTQSALRLQRDSELSSKDGRKLTALIEKWASR</sequence>
<accession>A0A1Y2IBL3</accession>
<feature type="coiled-coil region" evidence="1">
    <location>
        <begin position="157"/>
        <end position="198"/>
    </location>
</feature>
<evidence type="ECO:0000256" key="1">
    <source>
        <dbReference type="SAM" id="Coils"/>
    </source>
</evidence>
<dbReference type="STRING" id="1353009.A0A1Y2IBL3"/>
<keyword evidence="4" id="KW-1185">Reference proteome</keyword>
<dbReference type="OrthoDB" id="2754287at2759"/>
<evidence type="ECO:0000256" key="2">
    <source>
        <dbReference type="SAM" id="MobiDB-lite"/>
    </source>
</evidence>
<keyword evidence="1" id="KW-0175">Coiled coil</keyword>
<name>A0A1Y2IBL3_TRAC3</name>
<dbReference type="Proteomes" id="UP000193067">
    <property type="component" value="Unassembled WGS sequence"/>
</dbReference>